<proteinExistence type="predicted"/>
<sequence length="147" mass="15965">MGVSTVGREGPGHGCSGCPCGIAAGSWPAPPAYIRPTSRCHFAVEWLEWVSGAHEAFAPASHSQRGVTIHLPKKEGRSVDDGRKPGKSHQKATANNLYIALFFVAPTLILGETMYPRISRPTLCLRFRGFQAARCLHRPSPMDDQVD</sequence>
<dbReference type="EMBL" id="MU853401">
    <property type="protein sequence ID" value="KAK4138494.1"/>
    <property type="molecule type" value="Genomic_DNA"/>
</dbReference>
<reference evidence="2" key="1">
    <citation type="journal article" date="2023" name="Mol. Phylogenet. Evol.">
        <title>Genome-scale phylogeny and comparative genomics of the fungal order Sordariales.</title>
        <authorList>
            <person name="Hensen N."/>
            <person name="Bonometti L."/>
            <person name="Westerberg I."/>
            <person name="Brannstrom I.O."/>
            <person name="Guillou S."/>
            <person name="Cros-Aarteil S."/>
            <person name="Calhoun S."/>
            <person name="Haridas S."/>
            <person name="Kuo A."/>
            <person name="Mondo S."/>
            <person name="Pangilinan J."/>
            <person name="Riley R."/>
            <person name="LaButti K."/>
            <person name="Andreopoulos B."/>
            <person name="Lipzen A."/>
            <person name="Chen C."/>
            <person name="Yan M."/>
            <person name="Daum C."/>
            <person name="Ng V."/>
            <person name="Clum A."/>
            <person name="Steindorff A."/>
            <person name="Ohm R.A."/>
            <person name="Martin F."/>
            <person name="Silar P."/>
            <person name="Natvig D.O."/>
            <person name="Lalanne C."/>
            <person name="Gautier V."/>
            <person name="Ament-Velasquez S.L."/>
            <person name="Kruys A."/>
            <person name="Hutchinson M.I."/>
            <person name="Powell A.J."/>
            <person name="Barry K."/>
            <person name="Miller A.N."/>
            <person name="Grigoriev I.V."/>
            <person name="Debuchy R."/>
            <person name="Gladieux P."/>
            <person name="Hiltunen Thoren M."/>
            <person name="Johannesson H."/>
        </authorList>
    </citation>
    <scope>NUCLEOTIDE SEQUENCE</scope>
    <source>
        <strain evidence="2">CBS 123565</strain>
    </source>
</reference>
<protein>
    <submittedName>
        <fullName evidence="2">Uncharacterized protein</fullName>
    </submittedName>
</protein>
<name>A0AAN6UT51_9PEZI</name>
<comment type="caution">
    <text evidence="2">The sequence shown here is derived from an EMBL/GenBank/DDBJ whole genome shotgun (WGS) entry which is preliminary data.</text>
</comment>
<dbReference type="AlphaFoldDB" id="A0AAN6UT51"/>
<evidence type="ECO:0000313" key="2">
    <source>
        <dbReference type="EMBL" id="KAK4138494.1"/>
    </source>
</evidence>
<evidence type="ECO:0000313" key="3">
    <source>
        <dbReference type="Proteomes" id="UP001304895"/>
    </source>
</evidence>
<reference evidence="2" key="2">
    <citation type="submission" date="2023-05" db="EMBL/GenBank/DDBJ databases">
        <authorList>
            <consortium name="Lawrence Berkeley National Laboratory"/>
            <person name="Steindorff A."/>
            <person name="Hensen N."/>
            <person name="Bonometti L."/>
            <person name="Westerberg I."/>
            <person name="Brannstrom I.O."/>
            <person name="Guillou S."/>
            <person name="Cros-Aarteil S."/>
            <person name="Calhoun S."/>
            <person name="Haridas S."/>
            <person name="Kuo A."/>
            <person name="Mondo S."/>
            <person name="Pangilinan J."/>
            <person name="Riley R."/>
            <person name="Labutti K."/>
            <person name="Andreopoulos B."/>
            <person name="Lipzen A."/>
            <person name="Chen C."/>
            <person name="Yanf M."/>
            <person name="Daum C."/>
            <person name="Ng V."/>
            <person name="Clum A."/>
            <person name="Ohm R."/>
            <person name="Martin F."/>
            <person name="Silar P."/>
            <person name="Natvig D."/>
            <person name="Lalanne C."/>
            <person name="Gautier V."/>
            <person name="Ament-Velasquez S.L."/>
            <person name="Kruys A."/>
            <person name="Hutchinson M.I."/>
            <person name="Powell A.J."/>
            <person name="Barry K."/>
            <person name="Miller A.N."/>
            <person name="Grigoriev I.V."/>
            <person name="Debuchy R."/>
            <person name="Gladieux P."/>
            <person name="Thoren M.H."/>
            <person name="Johannesson H."/>
        </authorList>
    </citation>
    <scope>NUCLEOTIDE SEQUENCE</scope>
    <source>
        <strain evidence="2">CBS 123565</strain>
    </source>
</reference>
<dbReference type="Proteomes" id="UP001304895">
    <property type="component" value="Unassembled WGS sequence"/>
</dbReference>
<feature type="region of interest" description="Disordered" evidence="1">
    <location>
        <begin position="64"/>
        <end position="89"/>
    </location>
</feature>
<evidence type="ECO:0000256" key="1">
    <source>
        <dbReference type="SAM" id="MobiDB-lite"/>
    </source>
</evidence>
<organism evidence="2 3">
    <name type="scientific">Trichocladium antarcticum</name>
    <dbReference type="NCBI Taxonomy" id="1450529"/>
    <lineage>
        <taxon>Eukaryota</taxon>
        <taxon>Fungi</taxon>
        <taxon>Dikarya</taxon>
        <taxon>Ascomycota</taxon>
        <taxon>Pezizomycotina</taxon>
        <taxon>Sordariomycetes</taxon>
        <taxon>Sordariomycetidae</taxon>
        <taxon>Sordariales</taxon>
        <taxon>Chaetomiaceae</taxon>
        <taxon>Trichocladium</taxon>
    </lineage>
</organism>
<keyword evidence="3" id="KW-1185">Reference proteome</keyword>
<gene>
    <name evidence="2" type="ORF">BT67DRAFT_11052</name>
</gene>
<feature type="compositionally biased region" description="Basic and acidic residues" evidence="1">
    <location>
        <begin position="72"/>
        <end position="84"/>
    </location>
</feature>
<accession>A0AAN6UT51</accession>